<proteinExistence type="predicted"/>
<dbReference type="PROSITE" id="PS51257">
    <property type="entry name" value="PROKAR_LIPOPROTEIN"/>
    <property type="match status" value="1"/>
</dbReference>
<dbReference type="PANTHER" id="PTHR43649:SF12">
    <property type="entry name" value="DIACETYLCHITOBIOSE BINDING PROTEIN DASA"/>
    <property type="match status" value="1"/>
</dbReference>
<reference evidence="2" key="1">
    <citation type="submission" date="2023-07" db="EMBL/GenBank/DDBJ databases">
        <authorList>
            <person name="Aktuganov G."/>
            <person name="Boyko T."/>
            <person name="Delegan Y."/>
            <person name="Galimzianova N."/>
            <person name="Gilvanova E."/>
            <person name="Korobov V."/>
            <person name="Kuzmina L."/>
            <person name="Melentiev A."/>
            <person name="Milman P."/>
            <person name="Ryabova A."/>
            <person name="Stupak E."/>
            <person name="Yasakov T."/>
            <person name="Zharikova N."/>
            <person name="Zhurenko E."/>
        </authorList>
    </citation>
    <scope>NUCLEOTIDE SEQUENCE</scope>
    <source>
        <strain evidence="2">IB-739</strain>
    </source>
</reference>
<evidence type="ECO:0000313" key="2">
    <source>
        <dbReference type="EMBL" id="MDO3676553.1"/>
    </source>
</evidence>
<evidence type="ECO:0000256" key="1">
    <source>
        <dbReference type="SAM" id="SignalP"/>
    </source>
</evidence>
<dbReference type="SUPFAM" id="SSF53850">
    <property type="entry name" value="Periplasmic binding protein-like II"/>
    <property type="match status" value="1"/>
</dbReference>
<keyword evidence="1" id="KW-0732">Signal</keyword>
<sequence length="484" mass="53662">MKLGRTGLTVGLALSVLAAGCNSGTPAGSDEGKGTKSLKELGKDEKASIKVVYYDKNAFFNQYGNLFSAKYPNIEVQVVETHDISGPGKDMKKEFQKLIDEEKPDVLVFHSPDLFKEWANDGKLYKLDEVIRQDKFDTENIVPSVMELIKSKGDGNIFGLAPYFYSQALFYNKDLFEQYGVPLPKNKMSWEEVLQLAQRFPKDGQGDKRIYGFARNSADWSVYGSENKALHYYLMRGIGATSGMSDIDPDKGVTLQTEGWKHALSLAVEALKSGAVYTGKTGEMPASANSEEERLKQDLFVTGKIAMTIESPYMIGNILQAKEKLKDVAPVNWDVVTVPVDPKNPDASSSFDVSEIFAVNANSSSPRAAWELVKYVNSDEMARLLAKTENFGFLSRTAYVKERDGRSLEPFYMLKMSDSGLMNGDEKIPPEFHDPYGEMAGIEIQAVIDGKKSVDEALRTIQAKGQEIYIRAKQAQEAEGRKSG</sequence>
<dbReference type="Proteomes" id="UP001168883">
    <property type="component" value="Unassembled WGS sequence"/>
</dbReference>
<dbReference type="Gene3D" id="3.40.190.10">
    <property type="entry name" value="Periplasmic binding protein-like II"/>
    <property type="match status" value="1"/>
</dbReference>
<keyword evidence="3" id="KW-1185">Reference proteome</keyword>
<dbReference type="PANTHER" id="PTHR43649">
    <property type="entry name" value="ARABINOSE-BINDING PROTEIN-RELATED"/>
    <property type="match status" value="1"/>
</dbReference>
<dbReference type="InterPro" id="IPR050490">
    <property type="entry name" value="Bact_solute-bd_prot1"/>
</dbReference>
<dbReference type="Pfam" id="PF01547">
    <property type="entry name" value="SBP_bac_1"/>
    <property type="match status" value="1"/>
</dbReference>
<dbReference type="InterPro" id="IPR006059">
    <property type="entry name" value="SBP"/>
</dbReference>
<name>A0ABT8V544_9BACL</name>
<gene>
    <name evidence="2" type="ORF">Q3C12_06025</name>
</gene>
<dbReference type="EMBL" id="JAUMKJ010000006">
    <property type="protein sequence ID" value="MDO3676553.1"/>
    <property type="molecule type" value="Genomic_DNA"/>
</dbReference>
<feature type="chain" id="PRO_5045448941" evidence="1">
    <location>
        <begin position="19"/>
        <end position="484"/>
    </location>
</feature>
<feature type="signal peptide" evidence="1">
    <location>
        <begin position="1"/>
        <end position="18"/>
    </location>
</feature>
<protein>
    <submittedName>
        <fullName evidence="2">ABC transporter substrate-binding protein</fullName>
    </submittedName>
</protein>
<accession>A0ABT8V544</accession>
<comment type="caution">
    <text evidence="2">The sequence shown here is derived from an EMBL/GenBank/DDBJ whole genome shotgun (WGS) entry which is preliminary data.</text>
</comment>
<evidence type="ECO:0000313" key="3">
    <source>
        <dbReference type="Proteomes" id="UP001168883"/>
    </source>
</evidence>
<organism evidence="2 3">
    <name type="scientific">Paenibacillus ehimensis</name>
    <dbReference type="NCBI Taxonomy" id="79264"/>
    <lineage>
        <taxon>Bacteria</taxon>
        <taxon>Bacillati</taxon>
        <taxon>Bacillota</taxon>
        <taxon>Bacilli</taxon>
        <taxon>Bacillales</taxon>
        <taxon>Paenibacillaceae</taxon>
        <taxon>Paenibacillus</taxon>
    </lineage>
</organism>
<dbReference type="RefSeq" id="WP_302877588.1">
    <property type="nucleotide sequence ID" value="NZ_JAUMKJ010000006.1"/>
</dbReference>